<dbReference type="PANTHER" id="PTHR20661:SF0">
    <property type="entry name" value="PHOSPHATIDYLINOSITOL-GLYCAN BIOSYNTHESIS CLASS W PROTEIN"/>
    <property type="match status" value="1"/>
</dbReference>
<feature type="transmembrane region" description="Helical" evidence="8">
    <location>
        <begin position="487"/>
        <end position="509"/>
    </location>
</feature>
<keyword evidence="11" id="KW-1185">Reference proteome</keyword>
<feature type="transmembrane region" description="Helical" evidence="8">
    <location>
        <begin position="232"/>
        <end position="250"/>
    </location>
</feature>
<feature type="transmembrane region" description="Helical" evidence="8">
    <location>
        <begin position="257"/>
        <end position="279"/>
    </location>
</feature>
<dbReference type="Proteomes" id="UP000001861">
    <property type="component" value="Unassembled WGS sequence"/>
</dbReference>
<proteinExistence type="inferred from homology"/>
<dbReference type="GO" id="GO:0032216">
    <property type="term" value="F:glucosaminyl-phosphatidylinositol O-acyltransferase activity"/>
    <property type="evidence" value="ECO:0007669"/>
    <property type="project" value="TreeGrafter"/>
</dbReference>
<keyword evidence="4 8" id="KW-0337">GPI-anchor biosynthesis</keyword>
<keyword evidence="8" id="KW-0256">Endoplasmic reticulum</keyword>
<dbReference type="FunCoup" id="A8P0W6">
    <property type="interactions" value="99"/>
</dbReference>
<keyword evidence="7 8" id="KW-0472">Membrane</keyword>
<dbReference type="GO" id="GO:0005789">
    <property type="term" value="C:endoplasmic reticulum membrane"/>
    <property type="evidence" value="ECO:0007669"/>
    <property type="project" value="UniProtKB-SubCell"/>
</dbReference>
<comment type="pathway">
    <text evidence="2 8">Glycolipid biosynthesis; glycosylphosphatidylinositol-anchor biosynthesis.</text>
</comment>
<feature type="transmembrane region" description="Helical" evidence="8">
    <location>
        <begin position="204"/>
        <end position="220"/>
    </location>
</feature>
<dbReference type="EC" id="2.3.-.-" evidence="8"/>
<evidence type="ECO:0000256" key="4">
    <source>
        <dbReference type="ARBA" id="ARBA00022502"/>
    </source>
</evidence>
<comment type="subcellular location">
    <subcellularLocation>
        <location evidence="8">Endoplasmic reticulum membrane</location>
        <topology evidence="8">Multi-pass membrane protein</topology>
    </subcellularLocation>
    <subcellularLocation>
        <location evidence="1">Membrane</location>
        <topology evidence="1">Multi-pass membrane protein</topology>
    </subcellularLocation>
</comment>
<evidence type="ECO:0000256" key="6">
    <source>
        <dbReference type="ARBA" id="ARBA00022989"/>
    </source>
</evidence>
<dbReference type="GO" id="GO:0006506">
    <property type="term" value="P:GPI anchor biosynthetic process"/>
    <property type="evidence" value="ECO:0007669"/>
    <property type="project" value="UniProtKB-UniPathway"/>
</dbReference>
<dbReference type="GO" id="GO:0072659">
    <property type="term" value="P:protein localization to plasma membrane"/>
    <property type="evidence" value="ECO:0007669"/>
    <property type="project" value="TreeGrafter"/>
</dbReference>
<feature type="transmembrane region" description="Helical" evidence="8">
    <location>
        <begin position="403"/>
        <end position="427"/>
    </location>
</feature>
<dbReference type="InterPro" id="IPR009447">
    <property type="entry name" value="PIGW/GWT1"/>
</dbReference>
<dbReference type="GeneID" id="6014548"/>
<accession>A8P0W6</accession>
<dbReference type="OrthoDB" id="15270at2759"/>
<evidence type="ECO:0000256" key="3">
    <source>
        <dbReference type="ARBA" id="ARBA00007559"/>
    </source>
</evidence>
<dbReference type="AlphaFoldDB" id="A8P0W6"/>
<evidence type="ECO:0000256" key="2">
    <source>
        <dbReference type="ARBA" id="ARBA00004687"/>
    </source>
</evidence>
<comment type="similarity">
    <text evidence="3 8">Belongs to the PIGW family.</text>
</comment>
<reference evidence="10 11" key="1">
    <citation type="journal article" date="2010" name="Proc. Natl. Acad. Sci. U.S.A.">
        <title>Insights into evolution of multicellular fungi from the assembled chromosomes of the mushroom Coprinopsis cinerea (Coprinus cinereus).</title>
        <authorList>
            <person name="Stajich J.E."/>
            <person name="Wilke S.K."/>
            <person name="Ahren D."/>
            <person name="Au C.H."/>
            <person name="Birren B.W."/>
            <person name="Borodovsky M."/>
            <person name="Burns C."/>
            <person name="Canback B."/>
            <person name="Casselton L.A."/>
            <person name="Cheng C.K."/>
            <person name="Deng J."/>
            <person name="Dietrich F.S."/>
            <person name="Fargo D.C."/>
            <person name="Farman M.L."/>
            <person name="Gathman A.C."/>
            <person name="Goldberg J."/>
            <person name="Guigo R."/>
            <person name="Hoegger P.J."/>
            <person name="Hooker J.B."/>
            <person name="Huggins A."/>
            <person name="James T.Y."/>
            <person name="Kamada T."/>
            <person name="Kilaru S."/>
            <person name="Kodira C."/>
            <person name="Kues U."/>
            <person name="Kupfer D."/>
            <person name="Kwan H.S."/>
            <person name="Lomsadze A."/>
            <person name="Li W."/>
            <person name="Lilly W.W."/>
            <person name="Ma L.J."/>
            <person name="Mackey A.J."/>
            <person name="Manning G."/>
            <person name="Martin F."/>
            <person name="Muraguchi H."/>
            <person name="Natvig D.O."/>
            <person name="Palmerini H."/>
            <person name="Ramesh M.A."/>
            <person name="Rehmeyer C.J."/>
            <person name="Roe B.A."/>
            <person name="Shenoy N."/>
            <person name="Stanke M."/>
            <person name="Ter-Hovhannisyan V."/>
            <person name="Tunlid A."/>
            <person name="Velagapudi R."/>
            <person name="Vision T.J."/>
            <person name="Zeng Q."/>
            <person name="Zolan M.E."/>
            <person name="Pukkila P.J."/>
        </authorList>
    </citation>
    <scope>NUCLEOTIDE SEQUENCE [LARGE SCALE GENOMIC DNA]</scope>
    <source>
        <strain evidence="11">Okayama-7 / 130 / ATCC MYA-4618 / FGSC 9003</strain>
    </source>
</reference>
<dbReference type="InParanoid" id="A8P0W6"/>
<feature type="transmembrane region" description="Helical" evidence="8">
    <location>
        <begin position="20"/>
        <end position="40"/>
    </location>
</feature>
<dbReference type="HOGENOM" id="CLU_020802_1_0_1"/>
<evidence type="ECO:0000256" key="9">
    <source>
        <dbReference type="SAM" id="MobiDB-lite"/>
    </source>
</evidence>
<dbReference type="PANTHER" id="PTHR20661">
    <property type="entry name" value="PHOSPHATIDYLINOSITOL-GLYCAN BIOSYNTHESIS CLASS W PROTEIN"/>
    <property type="match status" value="1"/>
</dbReference>
<comment type="caution">
    <text evidence="10">The sequence shown here is derived from an EMBL/GenBank/DDBJ whole genome shotgun (WGS) entry which is preliminary data.</text>
</comment>
<dbReference type="STRING" id="240176.A8P0W6"/>
<evidence type="ECO:0000256" key="8">
    <source>
        <dbReference type="RuleBase" id="RU280819"/>
    </source>
</evidence>
<evidence type="ECO:0000313" key="11">
    <source>
        <dbReference type="Proteomes" id="UP000001861"/>
    </source>
</evidence>
<feature type="transmembrane region" description="Helical" evidence="8">
    <location>
        <begin position="163"/>
        <end position="183"/>
    </location>
</feature>
<protein>
    <recommendedName>
        <fullName evidence="8">GPI-anchored wall transfer protein</fullName>
        <ecNumber evidence="8">2.3.-.-</ecNumber>
    </recommendedName>
</protein>
<keyword evidence="8" id="KW-0012">Acyltransferase</keyword>
<organism evidence="10 11">
    <name type="scientific">Coprinopsis cinerea (strain Okayama-7 / 130 / ATCC MYA-4618 / FGSC 9003)</name>
    <name type="common">Inky cap fungus</name>
    <name type="synonym">Hormographiella aspergillata</name>
    <dbReference type="NCBI Taxonomy" id="240176"/>
    <lineage>
        <taxon>Eukaryota</taxon>
        <taxon>Fungi</taxon>
        <taxon>Dikarya</taxon>
        <taxon>Basidiomycota</taxon>
        <taxon>Agaricomycotina</taxon>
        <taxon>Agaricomycetes</taxon>
        <taxon>Agaricomycetidae</taxon>
        <taxon>Agaricales</taxon>
        <taxon>Agaricineae</taxon>
        <taxon>Psathyrellaceae</taxon>
        <taxon>Coprinopsis</taxon>
    </lineage>
</organism>
<evidence type="ECO:0000256" key="5">
    <source>
        <dbReference type="ARBA" id="ARBA00022692"/>
    </source>
</evidence>
<dbReference type="PIRSF" id="PIRSF017321">
    <property type="entry name" value="GWT1"/>
    <property type="match status" value="1"/>
</dbReference>
<feature type="transmembrane region" description="Helical" evidence="8">
    <location>
        <begin position="299"/>
        <end position="320"/>
    </location>
</feature>
<dbReference type="KEGG" id="cci:CC1G_09534"/>
<dbReference type="VEuPathDB" id="FungiDB:CC1G_09534"/>
<feature type="transmembrane region" description="Helical" evidence="8">
    <location>
        <begin position="463"/>
        <end position="481"/>
    </location>
</feature>
<dbReference type="EMBL" id="AACS02000006">
    <property type="protein sequence ID" value="EAU83865.2"/>
    <property type="molecule type" value="Genomic_DNA"/>
</dbReference>
<evidence type="ECO:0000256" key="1">
    <source>
        <dbReference type="ARBA" id="ARBA00004141"/>
    </source>
</evidence>
<keyword evidence="5 8" id="KW-0812">Transmembrane</keyword>
<sequence>MDDYKQAKEAFVSGMTGSSITHINLVSLAALSSVALYAVLYNQRPDRKFGFLLSWVVLVLPLLLSMTQFATRPGLLNLLLGGLAVALYHWMPRKEPRSPLPWKQHAPKETENRPGHLPPLPALTTYRAHMMLMTILAILAVDFPVFPRILAKCETYGVSLTQMDLGVGSFVFSQGMVSAIPLLKNPTYLTSPLGPKLVRVVRKAFPVILLGVARVLAVKGTEYPEHVTEYGVHWNFFITLAVVPILQTLLHPVLVYLPISMVGVLVGLGQQLALSQLGLRDYVLNAPRDNIISQNKEGIISVVGYLAIHLLGLSAGTMVLPPSPSFFRRRQQALAEQRSSKEAKTQIEELDFSSPRQLGKTATELCSYAILWWAFLGLTRLLKVGGVWGDEGGASRRMVNLPYILWVAAYNVTFLLAYIVVLDIYFFPGPKPSKARKDPSHSNYFTAPEGNPPTLLEAINRHGLSIFLLANVMTGIINLSMKTMYASSWLSMSVLGAYSLVVCAVAWYWDRLPRLGSHRKRD</sequence>
<dbReference type="eggNOG" id="KOG0411">
    <property type="taxonomic scope" value="Eukaryota"/>
</dbReference>
<dbReference type="OMA" id="GLYVMQP"/>
<keyword evidence="6 8" id="KW-1133">Transmembrane helix</keyword>
<dbReference type="UniPathway" id="UPA00196"/>
<gene>
    <name evidence="10" type="ORF">CC1G_09534</name>
</gene>
<dbReference type="RefSeq" id="XP_001837983.2">
    <property type="nucleotide sequence ID" value="XM_001837931.2"/>
</dbReference>
<keyword evidence="8" id="KW-0808">Transferase</keyword>
<feature type="transmembrane region" description="Helical" evidence="8">
    <location>
        <begin position="365"/>
        <end position="383"/>
    </location>
</feature>
<feature type="region of interest" description="Disordered" evidence="9">
    <location>
        <begin position="97"/>
        <end position="118"/>
    </location>
</feature>
<evidence type="ECO:0000256" key="7">
    <source>
        <dbReference type="ARBA" id="ARBA00023136"/>
    </source>
</evidence>
<feature type="transmembrane region" description="Helical" evidence="8">
    <location>
        <begin position="49"/>
        <end position="69"/>
    </location>
</feature>
<name>A8P0W6_COPC7</name>
<evidence type="ECO:0000313" key="10">
    <source>
        <dbReference type="EMBL" id="EAU83865.2"/>
    </source>
</evidence>
<comment type="function">
    <text evidence="8">A acetyltransferase, which acetylates the inositol ring of phosphatidylinositol during biosynthesis of GPI-anchor.</text>
</comment>
<feature type="transmembrane region" description="Helical" evidence="8">
    <location>
        <begin position="130"/>
        <end position="151"/>
    </location>
</feature>
<dbReference type="Pfam" id="PF06423">
    <property type="entry name" value="GWT1"/>
    <property type="match status" value="1"/>
</dbReference>